<evidence type="ECO:0008006" key="4">
    <source>
        <dbReference type="Google" id="ProtNLM"/>
    </source>
</evidence>
<dbReference type="EMBL" id="SWKR01000002">
    <property type="protein sequence ID" value="TKD51270.1"/>
    <property type="molecule type" value="Genomic_DNA"/>
</dbReference>
<accession>A0A4U1L4U7</accession>
<proteinExistence type="predicted"/>
<keyword evidence="1" id="KW-0812">Transmembrane</keyword>
<reference evidence="2 3" key="1">
    <citation type="submission" date="2019-04" db="EMBL/GenBank/DDBJ databases">
        <authorList>
            <person name="Yang Y."/>
            <person name="Wei D."/>
        </authorList>
    </citation>
    <scope>NUCLEOTIDE SEQUENCE [LARGE SCALE GENOMIC DNA]</scope>
    <source>
        <strain evidence="2 3">L-1-4w-11</strain>
    </source>
</reference>
<comment type="caution">
    <text evidence="2">The sequence shown here is derived from an EMBL/GenBank/DDBJ whole genome shotgun (WGS) entry which is preliminary data.</text>
</comment>
<feature type="transmembrane region" description="Helical" evidence="1">
    <location>
        <begin position="213"/>
        <end position="233"/>
    </location>
</feature>
<feature type="transmembrane region" description="Helical" evidence="1">
    <location>
        <begin position="135"/>
        <end position="158"/>
    </location>
</feature>
<evidence type="ECO:0000256" key="1">
    <source>
        <dbReference type="SAM" id="Phobius"/>
    </source>
</evidence>
<keyword evidence="1" id="KW-0472">Membrane</keyword>
<evidence type="ECO:0000313" key="2">
    <source>
        <dbReference type="EMBL" id="TKD51270.1"/>
    </source>
</evidence>
<gene>
    <name evidence="2" type="ORF">FBR43_11275</name>
</gene>
<organism evidence="2 3">
    <name type="scientific">Sphingomonas baiyangensis</name>
    <dbReference type="NCBI Taxonomy" id="2572576"/>
    <lineage>
        <taxon>Bacteria</taxon>
        <taxon>Pseudomonadati</taxon>
        <taxon>Pseudomonadota</taxon>
        <taxon>Alphaproteobacteria</taxon>
        <taxon>Sphingomonadales</taxon>
        <taxon>Sphingomonadaceae</taxon>
        <taxon>Sphingomonas</taxon>
    </lineage>
</organism>
<dbReference type="AlphaFoldDB" id="A0A4U1L4U7"/>
<keyword evidence="1" id="KW-1133">Transmembrane helix</keyword>
<dbReference type="Proteomes" id="UP000309138">
    <property type="component" value="Unassembled WGS sequence"/>
</dbReference>
<feature type="transmembrane region" description="Helical" evidence="1">
    <location>
        <begin position="22"/>
        <end position="42"/>
    </location>
</feature>
<name>A0A4U1L4U7_9SPHN</name>
<feature type="transmembrane region" description="Helical" evidence="1">
    <location>
        <begin position="103"/>
        <end position="129"/>
    </location>
</feature>
<evidence type="ECO:0000313" key="3">
    <source>
        <dbReference type="Proteomes" id="UP000309138"/>
    </source>
</evidence>
<keyword evidence="3" id="KW-1185">Reference proteome</keyword>
<sequence>MTLAPATLLAEAGALWRAERPLLAPLAGLFLMLPALAMLLLLPQPDPVAADGSAMTTEALVAYALANAPAILAANLMQLYGATVILALFLGSPRPTLAQALRGALALLPLVVIASIAVWAMVFVGAIVIVPALYLIGRCFLVTPAIVAEGPIGPVAAISRSFALTRRRGWLFFAIAAMIFVVGQAVVVLAGGMEQAVAEAGIGSPVSTIGFNLVAAMATAAASVATLLVKVVVYRRLSSGI</sequence>
<feature type="transmembrane region" description="Helical" evidence="1">
    <location>
        <begin position="62"/>
        <end position="91"/>
    </location>
</feature>
<dbReference type="RefSeq" id="WP_136943215.1">
    <property type="nucleotide sequence ID" value="NZ_SWKR01000002.1"/>
</dbReference>
<dbReference type="OrthoDB" id="7554925at2"/>
<protein>
    <recommendedName>
        <fullName evidence="4">Glycerophosphoryl diester phosphodiesterase membrane domain-containing protein</fullName>
    </recommendedName>
</protein>
<feature type="transmembrane region" description="Helical" evidence="1">
    <location>
        <begin position="170"/>
        <end position="193"/>
    </location>
</feature>